<dbReference type="GO" id="GO:0005886">
    <property type="term" value="C:plasma membrane"/>
    <property type="evidence" value="ECO:0007669"/>
    <property type="project" value="UniProtKB-UniRule"/>
</dbReference>
<keyword evidence="4 7" id="KW-0472">Membrane</keyword>
<keyword evidence="6 7" id="KW-0961">Cell wall biogenesis/degradation</keyword>
<evidence type="ECO:0000256" key="5">
    <source>
        <dbReference type="ARBA" id="ARBA00023239"/>
    </source>
</evidence>
<protein>
    <recommendedName>
        <fullName evidence="7">Endolytic murein transglycosylase</fullName>
        <ecNumber evidence="7">4.2.2.29</ecNumber>
    </recommendedName>
    <alternativeName>
        <fullName evidence="7">Peptidoglycan lytic transglycosylase</fullName>
    </alternativeName>
    <alternativeName>
        <fullName evidence="7">Peptidoglycan polymerization terminase</fullName>
    </alternativeName>
</protein>
<feature type="site" description="Important for catalytic activity" evidence="7">
    <location>
        <position position="207"/>
    </location>
</feature>
<dbReference type="Proteomes" id="UP000176778">
    <property type="component" value="Unassembled WGS sequence"/>
</dbReference>
<dbReference type="CDD" id="cd08010">
    <property type="entry name" value="MltG_like"/>
    <property type="match status" value="1"/>
</dbReference>
<evidence type="ECO:0000256" key="7">
    <source>
        <dbReference type="HAMAP-Rule" id="MF_02065"/>
    </source>
</evidence>
<gene>
    <name evidence="7" type="primary">mltG</name>
    <name evidence="8" type="ORF">A2Y68_02275</name>
</gene>
<dbReference type="GO" id="GO:0071555">
    <property type="term" value="P:cell wall organization"/>
    <property type="evidence" value="ECO:0007669"/>
    <property type="project" value="UniProtKB-KW"/>
</dbReference>
<dbReference type="STRING" id="1802479.A2Y68_02275"/>
<evidence type="ECO:0000256" key="3">
    <source>
        <dbReference type="ARBA" id="ARBA00022989"/>
    </source>
</evidence>
<dbReference type="PANTHER" id="PTHR30518">
    <property type="entry name" value="ENDOLYTIC MUREIN TRANSGLYCOSYLASE"/>
    <property type="match status" value="1"/>
</dbReference>
<dbReference type="HAMAP" id="MF_02065">
    <property type="entry name" value="MltG"/>
    <property type="match status" value="1"/>
</dbReference>
<keyword evidence="3 7" id="KW-1133">Transmembrane helix</keyword>
<dbReference type="GO" id="GO:0009252">
    <property type="term" value="P:peptidoglycan biosynthetic process"/>
    <property type="evidence" value="ECO:0007669"/>
    <property type="project" value="UniProtKB-UniRule"/>
</dbReference>
<reference evidence="8 9" key="1">
    <citation type="journal article" date="2016" name="Nat. Commun.">
        <title>Thousands of microbial genomes shed light on interconnected biogeochemical processes in an aquifer system.</title>
        <authorList>
            <person name="Anantharaman K."/>
            <person name="Brown C.T."/>
            <person name="Hug L.A."/>
            <person name="Sharon I."/>
            <person name="Castelle C.J."/>
            <person name="Probst A.J."/>
            <person name="Thomas B.C."/>
            <person name="Singh A."/>
            <person name="Wilkins M.J."/>
            <person name="Karaoz U."/>
            <person name="Brodie E.L."/>
            <person name="Williams K.H."/>
            <person name="Hubbard S.S."/>
            <person name="Banfield J.F."/>
        </authorList>
    </citation>
    <scope>NUCLEOTIDE SEQUENCE [LARGE SCALE GENOMIC DNA]</scope>
</reference>
<comment type="function">
    <text evidence="7">Functions as a peptidoglycan terminase that cleaves nascent peptidoglycan strands endolytically to terminate their elongation.</text>
</comment>
<name>A0A1F7X5R2_9BACT</name>
<dbReference type="GO" id="GO:0008932">
    <property type="term" value="F:lytic endotransglycosylase activity"/>
    <property type="evidence" value="ECO:0007669"/>
    <property type="project" value="UniProtKB-UniRule"/>
</dbReference>
<dbReference type="Gene3D" id="3.30.160.60">
    <property type="entry name" value="Classic Zinc Finger"/>
    <property type="match status" value="1"/>
</dbReference>
<proteinExistence type="inferred from homology"/>
<evidence type="ECO:0000256" key="2">
    <source>
        <dbReference type="ARBA" id="ARBA00022692"/>
    </source>
</evidence>
<organism evidence="8 9">
    <name type="scientific">Candidatus Woesebacteria bacterium RBG_13_46_13</name>
    <dbReference type="NCBI Taxonomy" id="1802479"/>
    <lineage>
        <taxon>Bacteria</taxon>
        <taxon>Candidatus Woeseibacteriota</taxon>
    </lineage>
</organism>
<evidence type="ECO:0000256" key="1">
    <source>
        <dbReference type="ARBA" id="ARBA00022475"/>
    </source>
</evidence>
<evidence type="ECO:0000256" key="4">
    <source>
        <dbReference type="ARBA" id="ARBA00023136"/>
    </source>
</evidence>
<keyword evidence="5 7" id="KW-0456">Lyase</keyword>
<dbReference type="EMBL" id="MGFR01000001">
    <property type="protein sequence ID" value="OGM10243.1"/>
    <property type="molecule type" value="Genomic_DNA"/>
</dbReference>
<dbReference type="EC" id="4.2.2.29" evidence="7"/>
<dbReference type="PANTHER" id="PTHR30518:SF2">
    <property type="entry name" value="ENDOLYTIC MUREIN TRANSGLYCOSYLASE"/>
    <property type="match status" value="1"/>
</dbReference>
<evidence type="ECO:0000313" key="9">
    <source>
        <dbReference type="Proteomes" id="UP000176778"/>
    </source>
</evidence>
<comment type="caution">
    <text evidence="8">The sequence shown here is derived from an EMBL/GenBank/DDBJ whole genome shotgun (WGS) entry which is preliminary data.</text>
</comment>
<sequence length="324" mass="35876">MKKYIALLALVVVLIGLLSAANYWWQNTSKPVSNQREDVDFLITKGSSAGKVGLQLQQEGLIRSATAFRLYVQLTGKSKSIQAGEYSLSANYSLIKMVDILSKGPIEVWVTIPEGLRREEVALRFADGLGKKDKGPFVEEFLSSSKGKEGYLFPDTYLFPKTGTAQQVVNKMLTTFDNKIEPFTKDISPSSLSKNEIVTLASIVERESRSDSERPVVAGILLNRIDIGMGLGADATVQYAVGTAENWWPILSKDDLATASPYNTYRFRGLPPTPIANPGISSLRAAIFPEESDYLYYLHDAKGQIYYATTLAQHNENIRKYLGK</sequence>
<keyword evidence="2 7" id="KW-0812">Transmembrane</keyword>
<evidence type="ECO:0000256" key="6">
    <source>
        <dbReference type="ARBA" id="ARBA00023316"/>
    </source>
</evidence>
<comment type="similarity">
    <text evidence="7">Belongs to the transglycosylase MltG family.</text>
</comment>
<accession>A0A1F7X5R2</accession>
<comment type="catalytic activity">
    <reaction evidence="7">
        <text>a peptidoglycan chain = a peptidoglycan chain with N-acetyl-1,6-anhydromuramyl-[peptide] at the reducing end + a peptidoglycan chain with N-acetylglucosamine at the non-reducing end.</text>
        <dbReference type="EC" id="4.2.2.29"/>
    </reaction>
</comment>
<evidence type="ECO:0000313" key="8">
    <source>
        <dbReference type="EMBL" id="OGM10243.1"/>
    </source>
</evidence>
<dbReference type="InterPro" id="IPR003770">
    <property type="entry name" value="MLTG-like"/>
</dbReference>
<dbReference type="AlphaFoldDB" id="A0A1F7X5R2"/>
<dbReference type="NCBIfam" id="TIGR00247">
    <property type="entry name" value="endolytic transglycosylase MltG"/>
    <property type="match status" value="1"/>
</dbReference>
<dbReference type="Gene3D" id="3.30.1490.480">
    <property type="entry name" value="Endolytic murein transglycosylase"/>
    <property type="match status" value="1"/>
</dbReference>
<keyword evidence="1 7" id="KW-1003">Cell membrane</keyword>
<dbReference type="Pfam" id="PF02618">
    <property type="entry name" value="YceG"/>
    <property type="match status" value="1"/>
</dbReference>